<keyword evidence="1" id="KW-0472">Membrane</keyword>
<comment type="caution">
    <text evidence="2">The sequence shown here is derived from an EMBL/GenBank/DDBJ whole genome shotgun (WGS) entry which is preliminary data.</text>
</comment>
<feature type="transmembrane region" description="Helical" evidence="1">
    <location>
        <begin position="176"/>
        <end position="194"/>
    </location>
</feature>
<dbReference type="OrthoDB" id="72437at2"/>
<feature type="transmembrane region" description="Helical" evidence="1">
    <location>
        <begin position="97"/>
        <end position="122"/>
    </location>
</feature>
<dbReference type="RefSeq" id="WP_039713419.1">
    <property type="nucleotide sequence ID" value="NZ_JTJC03000003.1"/>
</dbReference>
<dbReference type="Pfam" id="PF12679">
    <property type="entry name" value="ABC2_membrane_2"/>
    <property type="match status" value="1"/>
</dbReference>
<feature type="transmembrane region" description="Helical" evidence="1">
    <location>
        <begin position="214"/>
        <end position="234"/>
    </location>
</feature>
<dbReference type="GO" id="GO:0016020">
    <property type="term" value="C:membrane"/>
    <property type="evidence" value="ECO:0007669"/>
    <property type="project" value="UniProtKB-SubCell"/>
</dbReference>
<sequence length="245" mass="27016">MITDIWTVIWKEWRELLFQRGSLKTTILSWLPLILIFGLLMPIQIGTFWVDSPFTIAYWGWLPTLPVMALIADSFAGERERHTLETLLASPLSEAAILFGKIITVVIYGLLLTLIVLLTGLIAVNLTHNTGEILLYPIGITLTGIGLGILTATAMASIGVIVSLRSPTVKQAAQQLAFVSIALTWIPLLSLSLIPTQLQTSLLRSAKNINLTHVILIVFLVLAIANLGLLFIAIKRFKRSRLILD</sequence>
<keyword evidence="1" id="KW-1133">Transmembrane helix</keyword>
<proteinExistence type="predicted"/>
<organism evidence="2 3">
    <name type="scientific">Scytonema millei VB511283</name>
    <dbReference type="NCBI Taxonomy" id="1245923"/>
    <lineage>
        <taxon>Bacteria</taxon>
        <taxon>Bacillati</taxon>
        <taxon>Cyanobacteriota</taxon>
        <taxon>Cyanophyceae</taxon>
        <taxon>Nostocales</taxon>
        <taxon>Scytonemataceae</taxon>
        <taxon>Scytonema</taxon>
    </lineage>
</organism>
<evidence type="ECO:0000313" key="2">
    <source>
        <dbReference type="EMBL" id="NHC35594.1"/>
    </source>
</evidence>
<reference evidence="2 3" key="1">
    <citation type="journal article" date="2015" name="Genome Announc.">
        <title>Draft Genome Sequence of the Terrestrial Cyanobacterium Scytonema millei VB511283, Isolated from Eastern India.</title>
        <authorList>
            <person name="Sen D."/>
            <person name="Chandrababunaidu M.M."/>
            <person name="Singh D."/>
            <person name="Sanghi N."/>
            <person name="Ghorai A."/>
            <person name="Mishra G.P."/>
            <person name="Madduluri M."/>
            <person name="Adhikary S.P."/>
            <person name="Tripathy S."/>
        </authorList>
    </citation>
    <scope>NUCLEOTIDE SEQUENCE [LARGE SCALE GENOMIC DNA]</scope>
    <source>
        <strain evidence="2 3">VB511283</strain>
    </source>
</reference>
<feature type="transmembrane region" description="Helical" evidence="1">
    <location>
        <begin position="27"/>
        <end position="50"/>
    </location>
</feature>
<dbReference type="PANTHER" id="PTHR43471:SF3">
    <property type="entry name" value="ABC TRANSPORTER PERMEASE PROTEIN NATB"/>
    <property type="match status" value="1"/>
</dbReference>
<dbReference type="EMBL" id="JTJC03000003">
    <property type="protein sequence ID" value="NHC35594.1"/>
    <property type="molecule type" value="Genomic_DNA"/>
</dbReference>
<feature type="transmembrane region" description="Helical" evidence="1">
    <location>
        <begin position="56"/>
        <end position="76"/>
    </location>
</feature>
<accession>A0A9X5I5E6</accession>
<evidence type="ECO:0000256" key="1">
    <source>
        <dbReference type="SAM" id="Phobius"/>
    </source>
</evidence>
<dbReference type="PANTHER" id="PTHR43471">
    <property type="entry name" value="ABC TRANSPORTER PERMEASE"/>
    <property type="match status" value="1"/>
</dbReference>
<keyword evidence="1" id="KW-0812">Transmembrane</keyword>
<evidence type="ECO:0000313" key="3">
    <source>
        <dbReference type="Proteomes" id="UP000031532"/>
    </source>
</evidence>
<dbReference type="GO" id="GO:0140359">
    <property type="term" value="F:ABC-type transporter activity"/>
    <property type="evidence" value="ECO:0007669"/>
    <property type="project" value="InterPro"/>
</dbReference>
<dbReference type="Proteomes" id="UP000031532">
    <property type="component" value="Unassembled WGS sequence"/>
</dbReference>
<name>A0A9X5I5E6_9CYAN</name>
<protein>
    <submittedName>
        <fullName evidence="2">ABC transporter permease subunit</fullName>
    </submittedName>
</protein>
<gene>
    <name evidence="2" type="ORF">QH73_0013135</name>
</gene>
<feature type="transmembrane region" description="Helical" evidence="1">
    <location>
        <begin position="134"/>
        <end position="164"/>
    </location>
</feature>
<keyword evidence="3" id="KW-1185">Reference proteome</keyword>
<dbReference type="AlphaFoldDB" id="A0A9X5I5E6"/>